<keyword evidence="3" id="KW-1185">Reference proteome</keyword>
<feature type="compositionally biased region" description="Low complexity" evidence="1">
    <location>
        <begin position="171"/>
        <end position="187"/>
    </location>
</feature>
<accession>A0A923S3D2</accession>
<feature type="compositionally biased region" description="Basic and acidic residues" evidence="1">
    <location>
        <begin position="195"/>
        <end position="212"/>
    </location>
</feature>
<comment type="caution">
    <text evidence="2">The sequence shown here is derived from an EMBL/GenBank/DDBJ whole genome shotgun (WGS) entry which is preliminary data.</text>
</comment>
<feature type="compositionally biased region" description="Polar residues" evidence="1">
    <location>
        <begin position="30"/>
        <end position="39"/>
    </location>
</feature>
<protein>
    <submittedName>
        <fullName evidence="2">Uncharacterized protein</fullName>
    </submittedName>
</protein>
<reference evidence="2" key="1">
    <citation type="submission" date="2020-08" db="EMBL/GenBank/DDBJ databases">
        <title>Ramlibacter sp. GTP1 16S ribosomal RNA gene genome sequencing and assembly.</title>
        <authorList>
            <person name="Kang M."/>
        </authorList>
    </citation>
    <scope>NUCLEOTIDE SEQUENCE</scope>
    <source>
        <strain evidence="2">GTP1</strain>
    </source>
</reference>
<name>A0A923S3D2_9BURK</name>
<evidence type="ECO:0000313" key="2">
    <source>
        <dbReference type="EMBL" id="MBC5766296.1"/>
    </source>
</evidence>
<sequence>MLPQTPRSPGAASGRAASTDAPEPTYESKAAQSSPTNQVGAGPSGRNVPRAGGASRHFFPPNIDGDRASPPQQRGRDDTWRQPSPHEMAYIRKEARAGLGHSASSLDVPRPAHEAPDTGSDSDLPMSLQRPSPPSSRTPSAEAAGESPDRSPSLGEASLSVRIDAENSRTPSPAGSKSPAARSKSASTMQALTARTREALGGRRETKEHKGDSGSPEPARRNSLMVPGKLERQGGQRDINTSKKPGLFHRMKDAVTSRHAPNTPQNAAARVDAVDAVIRNPVSLAEAGRGMNLVDRTRLNFAADCARFKDANGPRDRSVEFTRIFAKYLATDEQYGMLSLPNIAKTDLQSLRDAWTAHQGEGVPDVPAERLFAMFDDARKCSSDALARAAARAADSRQSSGIKVAAVPHAPARAGMWEQRMASYERDKTGGPVDTGDDGTNYRNLDSVLESSIGRDNLFRCMCRQFSPEGLLFLEFCESVHGAKNKVEAFMQGKETFLSNEKTTQFRMNFAAEELERKLMNAFDDLRATSPDAADYGDKLQTFELELTRAAEENRRLIETNYMRGGQLHALVEGARRGSAS</sequence>
<feature type="compositionally biased region" description="Low complexity" evidence="1">
    <location>
        <begin position="7"/>
        <end position="18"/>
    </location>
</feature>
<gene>
    <name evidence="2" type="ORF">H8R02_17645</name>
</gene>
<dbReference type="RefSeq" id="WP_187082776.1">
    <property type="nucleotide sequence ID" value="NZ_JACORU010000006.1"/>
</dbReference>
<evidence type="ECO:0000313" key="3">
    <source>
        <dbReference type="Proteomes" id="UP000596827"/>
    </source>
</evidence>
<organism evidence="2 3">
    <name type="scientific">Ramlibacter albus</name>
    <dbReference type="NCBI Taxonomy" id="2079448"/>
    <lineage>
        <taxon>Bacteria</taxon>
        <taxon>Pseudomonadati</taxon>
        <taxon>Pseudomonadota</taxon>
        <taxon>Betaproteobacteria</taxon>
        <taxon>Burkholderiales</taxon>
        <taxon>Comamonadaceae</taxon>
        <taxon>Ramlibacter</taxon>
    </lineage>
</organism>
<proteinExistence type="predicted"/>
<dbReference type="Proteomes" id="UP000596827">
    <property type="component" value="Unassembled WGS sequence"/>
</dbReference>
<dbReference type="EMBL" id="JACORU010000006">
    <property type="protein sequence ID" value="MBC5766296.1"/>
    <property type="molecule type" value="Genomic_DNA"/>
</dbReference>
<evidence type="ECO:0000256" key="1">
    <source>
        <dbReference type="SAM" id="MobiDB-lite"/>
    </source>
</evidence>
<feature type="region of interest" description="Disordered" evidence="1">
    <location>
        <begin position="1"/>
        <end position="244"/>
    </location>
</feature>
<dbReference type="AlphaFoldDB" id="A0A923S3D2"/>